<dbReference type="Gene3D" id="3.60.21.10">
    <property type="match status" value="4"/>
</dbReference>
<evidence type="ECO:0000256" key="5">
    <source>
        <dbReference type="ARBA" id="ARBA00022729"/>
    </source>
</evidence>
<evidence type="ECO:0000313" key="11">
    <source>
        <dbReference type="Proteomes" id="UP000663880"/>
    </source>
</evidence>
<dbReference type="InterPro" id="IPR036907">
    <property type="entry name" value="5'-Nucleotdase_C_sf"/>
</dbReference>
<dbReference type="PRINTS" id="PR01607">
    <property type="entry name" value="APYRASEFAMLY"/>
</dbReference>
<evidence type="ECO:0000256" key="7">
    <source>
        <dbReference type="ARBA" id="ARBA00022801"/>
    </source>
</evidence>
<keyword evidence="6" id="KW-0547">Nucleotide-binding</keyword>
<feature type="domain" description="Calcineurin-like phosphoesterase" evidence="8">
    <location>
        <begin position="1461"/>
        <end position="1588"/>
    </location>
</feature>
<evidence type="ECO:0000256" key="4">
    <source>
        <dbReference type="ARBA" id="ARBA00022723"/>
    </source>
</evidence>
<dbReference type="InterPro" id="IPR006179">
    <property type="entry name" value="5_nucleotidase/apyrase"/>
</dbReference>
<dbReference type="InterPro" id="IPR008334">
    <property type="entry name" value="5'-Nucleotdase_C"/>
</dbReference>
<proteinExistence type="inferred from homology"/>
<gene>
    <name evidence="10" type="ORF">PMACD_LOCUS13766</name>
</gene>
<dbReference type="GO" id="GO:0046872">
    <property type="term" value="F:metal ion binding"/>
    <property type="evidence" value="ECO:0007669"/>
    <property type="project" value="UniProtKB-KW"/>
</dbReference>
<dbReference type="Gene3D" id="3.90.780.10">
    <property type="entry name" value="5'-Nucleotidase, C-terminal domain"/>
    <property type="match status" value="4"/>
</dbReference>
<dbReference type="GO" id="GO:0008253">
    <property type="term" value="F:5'-nucleotidase activity"/>
    <property type="evidence" value="ECO:0007669"/>
    <property type="project" value="UniProtKB-EC"/>
</dbReference>
<feature type="domain" description="5'-Nucleotidase C-terminal" evidence="9">
    <location>
        <begin position="831"/>
        <end position="1004"/>
    </location>
</feature>
<dbReference type="SUPFAM" id="SSF55816">
    <property type="entry name" value="5'-nucleotidase (syn. UDP-sugar hydrolase), C-terminal domain"/>
    <property type="match status" value="4"/>
</dbReference>
<keyword evidence="4" id="KW-0479">Metal-binding</keyword>
<dbReference type="OrthoDB" id="7722975at2759"/>
<evidence type="ECO:0000256" key="3">
    <source>
        <dbReference type="ARBA" id="ARBA00012643"/>
    </source>
</evidence>
<feature type="domain" description="5'-Nucleotidase C-terminal" evidence="9">
    <location>
        <begin position="1252"/>
        <end position="1427"/>
    </location>
</feature>
<dbReference type="SUPFAM" id="SSF56300">
    <property type="entry name" value="Metallo-dependent phosphatases"/>
    <property type="match status" value="4"/>
</dbReference>
<evidence type="ECO:0000256" key="2">
    <source>
        <dbReference type="ARBA" id="ARBA00006654"/>
    </source>
</evidence>
<dbReference type="EMBL" id="CAJOBZ010000062">
    <property type="protein sequence ID" value="CAF4929926.1"/>
    <property type="molecule type" value="Genomic_DNA"/>
</dbReference>
<dbReference type="InterPro" id="IPR004843">
    <property type="entry name" value="Calcineurin-like_PHP"/>
</dbReference>
<dbReference type="EC" id="3.1.3.5" evidence="3"/>
<comment type="catalytic activity">
    <reaction evidence="1">
        <text>a ribonucleoside 5'-phosphate + H2O = a ribonucleoside + phosphate</text>
        <dbReference type="Rhea" id="RHEA:12484"/>
        <dbReference type="ChEBI" id="CHEBI:15377"/>
        <dbReference type="ChEBI" id="CHEBI:18254"/>
        <dbReference type="ChEBI" id="CHEBI:43474"/>
        <dbReference type="ChEBI" id="CHEBI:58043"/>
        <dbReference type="EC" id="3.1.3.5"/>
    </reaction>
</comment>
<dbReference type="Proteomes" id="UP000663880">
    <property type="component" value="Unassembled WGS sequence"/>
</dbReference>
<evidence type="ECO:0000313" key="10">
    <source>
        <dbReference type="EMBL" id="CAF4929926.1"/>
    </source>
</evidence>
<dbReference type="GO" id="GO:0005886">
    <property type="term" value="C:plasma membrane"/>
    <property type="evidence" value="ECO:0007669"/>
    <property type="project" value="TreeGrafter"/>
</dbReference>
<evidence type="ECO:0000259" key="9">
    <source>
        <dbReference type="Pfam" id="PF02872"/>
    </source>
</evidence>
<feature type="domain" description="Calcineurin-like phosphoesterase" evidence="8">
    <location>
        <begin position="67"/>
        <end position="281"/>
    </location>
</feature>
<dbReference type="InterPro" id="IPR029052">
    <property type="entry name" value="Metallo-depent_PP-like"/>
</dbReference>
<comment type="similarity">
    <text evidence="2">Belongs to the 5'-nucleotidase family.</text>
</comment>
<evidence type="ECO:0000256" key="6">
    <source>
        <dbReference type="ARBA" id="ARBA00022741"/>
    </source>
</evidence>
<dbReference type="FunFam" id="3.60.21.10:FF:000020">
    <property type="entry name" value="NT5E isoform 4"/>
    <property type="match status" value="2"/>
</dbReference>
<keyword evidence="5" id="KW-0732">Signal</keyword>
<comment type="caution">
    <text evidence="10">The sequence shown here is derived from an EMBL/GenBank/DDBJ whole genome shotgun (WGS) entry which is preliminary data.</text>
</comment>
<dbReference type="PANTHER" id="PTHR11575">
    <property type="entry name" value="5'-NUCLEOTIDASE-RELATED"/>
    <property type="match status" value="1"/>
</dbReference>
<dbReference type="Pfam" id="PF00149">
    <property type="entry name" value="Metallophos"/>
    <property type="match status" value="3"/>
</dbReference>
<sequence length="1934" mass="213447">MSRKKIHFKNKNEIVYEHVSLRLCFPAQSEHGYRAILHLTTVIAVIALSSSSIVKSPSNDGTFELLILHNNDMHARFEQTSQLSGACTTADRDAGKCYGGFPRVAHVVKEARKAAESGEGPPVLYLNAGDTYTGTAWFTIYKWKIAAEFLNALQPDAVSLGNNEFDTDKISLSPLMQSLNTVVIASNVIVNTPGANEKIKKSVVLNINNVLVGIVGYLTPSSSILDSAGNIEYIDEVLALTEEVGNLKSQNVDIIIALGQSSQKDLDVAREVEGVDLVIAGNQNIFYTNGTTQKSGKDDPQNIVIITQKSGKRVPVIKAYDYSKYLGKIAAKFDRNGELINVDANYIVLDNSIPQDLEAERMVETLRTSLKSSSEIVGNTAVVLDASTCKKEECNFGNLVTDSVILHYSVNYQADWRWTDAPIAIIHGGALNGKIAPAQRPGNITRNDLLSALPATNNLVVVHTNGKILKEALEHSVSGYTTSGSDRFLQFSGVQVTYNFDNEPGSRVVNVMIRCCRCAVPVFNVIQERLDYKIIMPSSLANGEFGYSMFENLSKANLDYDEVHCVSEFLKLRNPVYPEIADRITLLNTDSVPGSAHAIKATTFLLSLGNHEFDNGINGLAPFIANLSCPNLATNLILDDEPILKAEVNLRNSVVFDINGIKVAVIGYLTPDTKFLAVRNNVTYIDEVIAIRAEVKRLRNEGVQIFIALGHSGFLKDLEIAKEVEDIDLVIGGHTNTFLWNGPTPDIEKAQGPYPMIVKQDSGRNVPVVQAYAYTKYIGYLHLTFDMQGEIKSIGETNPILLNSSIPENIELLAIVNKYRDSILKLTNVIVGSTSVSLDGQSCRLRECNLGNMITDAIVQKYASEYTGPGWTDTPIAIIQGGGIRASISHVNKISDITWGDLLTVMPFDDKVVKVTLHGSDVRKMLEHSVAAYNTIRAPGQFLQISGMQIEYDFSRSPGNRVSKALTLCGDCEIPVYSPLNDTRSYNVLINGFLSMGGDGYSIFIDKPIVYLKFNDLGATSEYVNKTSPSLGNHEFDQGVSGLTPFIENLKSPVLAANLILTKVPELEKEVNLRNSIVFNISGTPIGVIGYLTPETKHLVLPNDVEYIEEVTALQREVKNLKEDGVKIIIALGHSGYLKDLEIAKKVDGLSLVIGGHTNTFLWNGTSPDSETIIGPYPTYVTQTSGKQVPVVQAYAYTKYLGKLHMVFNSKGELLRADGNPILLDNSIPQDPEVLNIINQYKEKVLNYTEEVIGNTSVVLDGLSCQHTECNLGNLIADAMVYTYAMEYNGEHWTDAPIAVIQGGGIRSSISVTKIPTTITKGDLIAVLPFEGILVVVRMTGTILKQMLEHAIANLSDLDPPGEFLQVSGLKVTYNVDKPIGSKVINIMARCWNCSIPLYSDVTENEEYNVIMPNFIFNGGDGYGMFTGLPVRSLTYGEFDASSLYIKQHSPVRPEIEGRSLGNHEFDEAVAGLVPFIKNLTSPVLAANLLLDNVPELKEETNLYKSIILNKKGVNIGIVGYLTPETKFLAPKTKVDYEDEIPSVRREVKKLKQNGIEIIIALGHSGFIKDLEIATEVEDIDLVIGGHSNTFLSNVNTTEIPEFVQGPYPTMVMQKSGRKVLVVQAYAYTKYMGSLFLKFNANGDIIDFDGKPILLNERIPQDPEVLQIVDKYHTDIDRINNEIVGTSMAFLQGDTCRLYECNLGDFICDTMLNYTKRHYMEFSQVNIAIVQGGRIRTSLDQPKKPYNLTRGDWITVIPFSDTLCIVKMNGSVLLEALEHSVDLWRKIDTPGQFLQMSGMEVTYDLEKIPGHRVIHAKAMCIGCSKLIDVRNDLKYNILMSAFLADGGDGYSMFENLEKEFVSFNEVTCVLDYLGIYNPINPQVDKRITILNEDKVQDFVNDVSIIDKFSPSSGKAIYLDYLIVMLFVRVTIFLF</sequence>
<feature type="domain" description="Calcineurin-like phosphoesterase" evidence="8">
    <location>
        <begin position="602"/>
        <end position="735"/>
    </location>
</feature>
<evidence type="ECO:0000259" key="8">
    <source>
        <dbReference type="Pfam" id="PF00149"/>
    </source>
</evidence>
<dbReference type="Pfam" id="PF02872">
    <property type="entry name" value="5_nucleotid_C"/>
    <property type="match status" value="4"/>
</dbReference>
<dbReference type="FunFam" id="3.90.780.10:FF:000001">
    <property type="entry name" value="NT5E isoform 3"/>
    <property type="match status" value="2"/>
</dbReference>
<evidence type="ECO:0000256" key="1">
    <source>
        <dbReference type="ARBA" id="ARBA00000815"/>
    </source>
</evidence>
<name>A0A821WRL0_9NEOP</name>
<keyword evidence="11" id="KW-1185">Reference proteome</keyword>
<protein>
    <recommendedName>
        <fullName evidence="3">5'-nucleotidase</fullName>
        <ecNumber evidence="3">3.1.3.5</ecNumber>
    </recommendedName>
</protein>
<reference evidence="10" key="1">
    <citation type="submission" date="2021-02" db="EMBL/GenBank/DDBJ databases">
        <authorList>
            <person name="Steward A R."/>
        </authorList>
    </citation>
    <scope>NUCLEOTIDE SEQUENCE</scope>
</reference>
<dbReference type="GO" id="GO:0006196">
    <property type="term" value="P:AMP catabolic process"/>
    <property type="evidence" value="ECO:0007669"/>
    <property type="project" value="TreeGrafter"/>
</dbReference>
<accession>A0A821WRL0</accession>
<keyword evidence="7" id="KW-0378">Hydrolase</keyword>
<dbReference type="PANTHER" id="PTHR11575:SF24">
    <property type="entry name" value="5'-NUCLEOTIDASE"/>
    <property type="match status" value="1"/>
</dbReference>
<dbReference type="GO" id="GO:0000166">
    <property type="term" value="F:nucleotide binding"/>
    <property type="evidence" value="ECO:0007669"/>
    <property type="project" value="UniProtKB-KW"/>
</dbReference>
<feature type="domain" description="5'-Nucleotidase C-terminal" evidence="9">
    <location>
        <begin position="1684"/>
        <end position="1854"/>
    </location>
</feature>
<feature type="domain" description="5'-Nucleotidase C-terminal" evidence="9">
    <location>
        <begin position="377"/>
        <end position="551"/>
    </location>
</feature>
<organism evidence="10 11">
    <name type="scientific">Pieris macdunnoughi</name>
    <dbReference type="NCBI Taxonomy" id="345717"/>
    <lineage>
        <taxon>Eukaryota</taxon>
        <taxon>Metazoa</taxon>
        <taxon>Ecdysozoa</taxon>
        <taxon>Arthropoda</taxon>
        <taxon>Hexapoda</taxon>
        <taxon>Insecta</taxon>
        <taxon>Pterygota</taxon>
        <taxon>Neoptera</taxon>
        <taxon>Endopterygota</taxon>
        <taxon>Lepidoptera</taxon>
        <taxon>Glossata</taxon>
        <taxon>Ditrysia</taxon>
        <taxon>Papilionoidea</taxon>
        <taxon>Pieridae</taxon>
        <taxon>Pierinae</taxon>
        <taxon>Pieris</taxon>
    </lineage>
</organism>